<keyword evidence="2" id="KW-0812">Transmembrane</keyword>
<feature type="signal peptide" evidence="3">
    <location>
        <begin position="1"/>
        <end position="32"/>
    </location>
</feature>
<evidence type="ECO:0000256" key="3">
    <source>
        <dbReference type="SAM" id="SignalP"/>
    </source>
</evidence>
<dbReference type="Proteomes" id="UP001500280">
    <property type="component" value="Unassembled WGS sequence"/>
</dbReference>
<keyword evidence="5" id="KW-1185">Reference proteome</keyword>
<feature type="compositionally biased region" description="Low complexity" evidence="1">
    <location>
        <begin position="487"/>
        <end position="508"/>
    </location>
</feature>
<sequence length="783" mass="82433">MTATHSRPALLSALLSLTLGLLCLLVPWTAGAAPAPEVLRAVHTDVLHTTYDGGALKLATRIGTGTYREADPAGLIFNLEDRGSARVELPDLPAFSFLGTPGSTVWMAPESQDPDLIWPGWDTETIPAGALRDDTVDLTLLGVDGPGAVEVFANYDEFTGTVPRIFSSVDPAYKTLHQPVGRHVHANWSFAAQGTYHLTFGATAVTPTGTPVTSGPITYTWAVGPYEPVTEPTPTPTATPSSTPPTTPRPSTPHPTTPSPSTPSCVTTVLSVGHVDVAARTVGDRLRFQVKDGTRGTPVWRDPATVAFQVKPEGAETVPADPRYRFLGTPGATIWQIPQTQSDNLLWAGWNTESVDYTTLNGPVRWSLDKVQGPGKLAIFQFDQFGAPLISFDSSKHLPQSIPLAAPTHAHGNWAFTHQGLYRLTFTYTATTKTGKHLTDTATLPVVVGTNLKPLCPTNPPTTTTTPTSSPTTHPTSTPPPTRKPTQRPTSPVEHSATASTTVSASSTPKPCITTPPPAVAPSTPTASTTQPATTGTTLSSGHADYAVRLVAGALQSRIKDGTKSGTPVWRDPAAVTIRLTSAAGTTSPGGAFSFLGPKGTPVWQIPQTQKEGVIWLGWNTEELKPGQIPGNAVTWRLDKVTGPGRVSVFEFNSFGQPQIIFNSADGLPDTYSIPIGTHAHGNWSFTKPGTYNLTFTHSTPTAHTTSTLKVVVAPTGGARSLHLEHGSTTQSATERLVGARGAGSGCRLAATGADVPVGWFVAAGLFILLGTGLLVVSKRGTK</sequence>
<evidence type="ECO:0008006" key="6">
    <source>
        <dbReference type="Google" id="ProtNLM"/>
    </source>
</evidence>
<reference evidence="4 5" key="1">
    <citation type="journal article" date="2019" name="Int. J. Syst. Evol. Microbiol.">
        <title>The Global Catalogue of Microorganisms (GCM) 10K type strain sequencing project: providing services to taxonomists for standard genome sequencing and annotation.</title>
        <authorList>
            <consortium name="The Broad Institute Genomics Platform"/>
            <consortium name="The Broad Institute Genome Sequencing Center for Infectious Disease"/>
            <person name="Wu L."/>
            <person name="Ma J."/>
        </authorList>
    </citation>
    <scope>NUCLEOTIDE SEQUENCE [LARGE SCALE GENOMIC DNA]</scope>
    <source>
        <strain evidence="4 5">JCM 14307</strain>
    </source>
</reference>
<evidence type="ECO:0000313" key="5">
    <source>
        <dbReference type="Proteomes" id="UP001500280"/>
    </source>
</evidence>
<dbReference type="InterPro" id="IPR022435">
    <property type="entry name" value="Surface-anchored_actinobac"/>
</dbReference>
<dbReference type="NCBIfam" id="TIGR03769">
    <property type="entry name" value="P_ac_wall_RPT"/>
    <property type="match status" value="3"/>
</dbReference>
<feature type="compositionally biased region" description="Low complexity" evidence="1">
    <location>
        <begin position="461"/>
        <end position="476"/>
    </location>
</feature>
<feature type="region of interest" description="Disordered" evidence="1">
    <location>
        <begin position="450"/>
        <end position="540"/>
    </location>
</feature>
<evidence type="ECO:0000313" key="4">
    <source>
        <dbReference type="EMBL" id="GAA1669272.1"/>
    </source>
</evidence>
<keyword evidence="2" id="KW-1133">Transmembrane helix</keyword>
<proteinExistence type="predicted"/>
<feature type="transmembrane region" description="Helical" evidence="2">
    <location>
        <begin position="758"/>
        <end position="777"/>
    </location>
</feature>
<organism evidence="4 5">
    <name type="scientific">Kribbella yunnanensis</name>
    <dbReference type="NCBI Taxonomy" id="190194"/>
    <lineage>
        <taxon>Bacteria</taxon>
        <taxon>Bacillati</taxon>
        <taxon>Actinomycetota</taxon>
        <taxon>Actinomycetes</taxon>
        <taxon>Propionibacteriales</taxon>
        <taxon>Kribbellaceae</taxon>
        <taxon>Kribbella</taxon>
    </lineage>
</organism>
<gene>
    <name evidence="4" type="ORF">GCM10009745_09680</name>
</gene>
<dbReference type="RefSeq" id="WP_344145533.1">
    <property type="nucleotide sequence ID" value="NZ_BAAANF010000002.1"/>
</dbReference>
<keyword evidence="3" id="KW-0732">Signal</keyword>
<keyword evidence="2" id="KW-0472">Membrane</keyword>
<feature type="region of interest" description="Disordered" evidence="1">
    <location>
        <begin position="228"/>
        <end position="265"/>
    </location>
</feature>
<comment type="caution">
    <text evidence="4">The sequence shown here is derived from an EMBL/GenBank/DDBJ whole genome shotgun (WGS) entry which is preliminary data.</text>
</comment>
<name>A0ABN2GD21_9ACTN</name>
<protein>
    <recommendedName>
        <fullName evidence="6">Cell wall protein</fullName>
    </recommendedName>
</protein>
<dbReference type="EMBL" id="BAAANF010000002">
    <property type="protein sequence ID" value="GAA1669272.1"/>
    <property type="molecule type" value="Genomic_DNA"/>
</dbReference>
<feature type="compositionally biased region" description="Low complexity" evidence="1">
    <location>
        <begin position="521"/>
        <end position="540"/>
    </location>
</feature>
<dbReference type="NCBIfam" id="NF038134">
    <property type="entry name" value="choice_anch_M"/>
    <property type="match status" value="3"/>
</dbReference>
<evidence type="ECO:0000256" key="2">
    <source>
        <dbReference type="SAM" id="Phobius"/>
    </source>
</evidence>
<evidence type="ECO:0000256" key="1">
    <source>
        <dbReference type="SAM" id="MobiDB-lite"/>
    </source>
</evidence>
<accession>A0ABN2GD21</accession>
<feature type="compositionally biased region" description="Pro residues" evidence="1">
    <location>
        <begin position="231"/>
        <end position="261"/>
    </location>
</feature>
<feature type="chain" id="PRO_5045508753" description="Cell wall protein" evidence="3">
    <location>
        <begin position="33"/>
        <end position="783"/>
    </location>
</feature>